<evidence type="ECO:0000313" key="2">
    <source>
        <dbReference type="Proteomes" id="UP000499080"/>
    </source>
</evidence>
<evidence type="ECO:0008006" key="3">
    <source>
        <dbReference type="Google" id="ProtNLM"/>
    </source>
</evidence>
<sequence>MVRKLSKKYSKISPILGSRGLAFSIVDKANAFAYNLEETFQENAEPYDDAHIEMVEEEVKDFLSSPTQSTVTKLASPLEIDKIIGKLNIRMASGPDKIPVKALKLITPNVLTSMTKIFNKCLKFHHFPIHGN</sequence>
<name>A0A4Y2HWU9_ARAVE</name>
<keyword evidence="2" id="KW-1185">Reference proteome</keyword>
<reference evidence="1 2" key="1">
    <citation type="journal article" date="2019" name="Sci. Rep.">
        <title>Orb-weaving spider Araneus ventricosus genome elucidates the spidroin gene catalogue.</title>
        <authorList>
            <person name="Kono N."/>
            <person name="Nakamura H."/>
            <person name="Ohtoshi R."/>
            <person name="Moran D.A.P."/>
            <person name="Shinohara A."/>
            <person name="Yoshida Y."/>
            <person name="Fujiwara M."/>
            <person name="Mori M."/>
            <person name="Tomita M."/>
            <person name="Arakawa K."/>
        </authorList>
    </citation>
    <scope>NUCLEOTIDE SEQUENCE [LARGE SCALE GENOMIC DNA]</scope>
</reference>
<comment type="caution">
    <text evidence="1">The sequence shown here is derived from an EMBL/GenBank/DDBJ whole genome shotgun (WGS) entry which is preliminary data.</text>
</comment>
<dbReference type="EMBL" id="BGPR01002209">
    <property type="protein sequence ID" value="GBM69705.1"/>
    <property type="molecule type" value="Genomic_DNA"/>
</dbReference>
<accession>A0A4Y2HWU9</accession>
<proteinExistence type="predicted"/>
<dbReference type="Proteomes" id="UP000499080">
    <property type="component" value="Unassembled WGS sequence"/>
</dbReference>
<protein>
    <recommendedName>
        <fullName evidence="3">Reverse transcriptase domain-containing protein</fullName>
    </recommendedName>
</protein>
<evidence type="ECO:0000313" key="1">
    <source>
        <dbReference type="EMBL" id="GBM69705.1"/>
    </source>
</evidence>
<organism evidence="1 2">
    <name type="scientific">Araneus ventricosus</name>
    <name type="common">Orbweaver spider</name>
    <name type="synonym">Epeira ventricosa</name>
    <dbReference type="NCBI Taxonomy" id="182803"/>
    <lineage>
        <taxon>Eukaryota</taxon>
        <taxon>Metazoa</taxon>
        <taxon>Ecdysozoa</taxon>
        <taxon>Arthropoda</taxon>
        <taxon>Chelicerata</taxon>
        <taxon>Arachnida</taxon>
        <taxon>Araneae</taxon>
        <taxon>Araneomorphae</taxon>
        <taxon>Entelegynae</taxon>
        <taxon>Araneoidea</taxon>
        <taxon>Araneidae</taxon>
        <taxon>Araneus</taxon>
    </lineage>
</organism>
<dbReference type="AlphaFoldDB" id="A0A4Y2HWU9"/>
<gene>
    <name evidence="1" type="ORF">AVEN_88213_1</name>
</gene>